<evidence type="ECO:0000313" key="2">
    <source>
        <dbReference type="Proteomes" id="UP001327560"/>
    </source>
</evidence>
<name>A0AAQ3QLG5_9LILI</name>
<gene>
    <name evidence="1" type="ORF">Cni_G22226</name>
</gene>
<dbReference type="EMBL" id="CP136896">
    <property type="protein sequence ID" value="WOL13456.1"/>
    <property type="molecule type" value="Genomic_DNA"/>
</dbReference>
<dbReference type="AlphaFoldDB" id="A0AAQ3QLG5"/>
<reference evidence="1 2" key="1">
    <citation type="submission" date="2023-10" db="EMBL/GenBank/DDBJ databases">
        <title>Chromosome-scale genome assembly provides insights into flower coloration mechanisms of Canna indica.</title>
        <authorList>
            <person name="Li C."/>
        </authorList>
    </citation>
    <scope>NUCLEOTIDE SEQUENCE [LARGE SCALE GENOMIC DNA]</scope>
    <source>
        <tissue evidence="1">Flower</tissue>
    </source>
</reference>
<proteinExistence type="predicted"/>
<evidence type="ECO:0000313" key="1">
    <source>
        <dbReference type="EMBL" id="WOL13456.1"/>
    </source>
</evidence>
<accession>A0AAQ3QLG5</accession>
<dbReference type="Proteomes" id="UP001327560">
    <property type="component" value="Chromosome 7"/>
</dbReference>
<protein>
    <submittedName>
        <fullName evidence="1">Uncharacterized protein</fullName>
    </submittedName>
</protein>
<organism evidence="1 2">
    <name type="scientific">Canna indica</name>
    <name type="common">Indian-shot</name>
    <dbReference type="NCBI Taxonomy" id="4628"/>
    <lineage>
        <taxon>Eukaryota</taxon>
        <taxon>Viridiplantae</taxon>
        <taxon>Streptophyta</taxon>
        <taxon>Embryophyta</taxon>
        <taxon>Tracheophyta</taxon>
        <taxon>Spermatophyta</taxon>
        <taxon>Magnoliopsida</taxon>
        <taxon>Liliopsida</taxon>
        <taxon>Zingiberales</taxon>
        <taxon>Cannaceae</taxon>
        <taxon>Canna</taxon>
    </lineage>
</organism>
<keyword evidence="2" id="KW-1185">Reference proteome</keyword>
<sequence>MLDVSTSKYNYSPWEHLTAELALCGSAPALKNRPLLLLTSLFILFDNGGRTTNRSLQPPFGTGNHCWQNEASDISGIQMPHVMLPGMVSINNPDYNEQGAGIYAIPCLSHDGVNSWVFS</sequence>